<dbReference type="RefSeq" id="WP_129992805.1">
    <property type="nucleotide sequence ID" value="NZ_CP060483.1"/>
</dbReference>
<evidence type="ECO:0000313" key="2">
    <source>
        <dbReference type="Proteomes" id="UP001177872"/>
    </source>
</evidence>
<reference evidence="1" key="1">
    <citation type="submission" date="2023-07" db="EMBL/GenBank/DDBJ databases">
        <title>In vitro acaricidal activity of Serratia ureilytica strains isolated from Mimosa pudica nodules againts the dust mite Tyrophagus putrescentiae.</title>
        <authorList>
            <person name="Wong-Villareal A."/>
            <person name="Cerqueda-Garcia D."/>
        </authorList>
    </citation>
    <scope>NUCLEOTIDE SEQUENCE</scope>
    <source>
        <strain evidence="1">UTS2</strain>
    </source>
</reference>
<sequence length="75" mass="8375">MLYKSTHKKIEKQNLTAQSASIEGALAPPLRITLSVKFFILKCFLSHQLHGRIGISSSEIKSHFIALIVDNTYCS</sequence>
<organism evidence="1 2">
    <name type="scientific">Serratia ureilytica</name>
    <dbReference type="NCBI Taxonomy" id="300181"/>
    <lineage>
        <taxon>Bacteria</taxon>
        <taxon>Pseudomonadati</taxon>
        <taxon>Pseudomonadota</taxon>
        <taxon>Gammaproteobacteria</taxon>
        <taxon>Enterobacterales</taxon>
        <taxon>Yersiniaceae</taxon>
        <taxon>Serratia</taxon>
    </lineage>
</organism>
<protein>
    <submittedName>
        <fullName evidence="1">Uncharacterized protein</fullName>
    </submittedName>
</protein>
<keyword evidence="2" id="KW-1185">Reference proteome</keyword>
<gene>
    <name evidence="1" type="ORF">Q6237_15590</name>
</gene>
<dbReference type="EMBL" id="JAVCZN010000006">
    <property type="protein sequence ID" value="MDQ1862411.1"/>
    <property type="molecule type" value="Genomic_DNA"/>
</dbReference>
<evidence type="ECO:0000313" key="1">
    <source>
        <dbReference type="EMBL" id="MDQ1862411.1"/>
    </source>
</evidence>
<comment type="caution">
    <text evidence="1">The sequence shown here is derived from an EMBL/GenBank/DDBJ whole genome shotgun (WGS) entry which is preliminary data.</text>
</comment>
<dbReference type="Proteomes" id="UP001177872">
    <property type="component" value="Unassembled WGS sequence"/>
</dbReference>
<proteinExistence type="predicted"/>
<accession>A0ABU0VLV5</accession>
<name>A0ABU0VLV5_9GAMM</name>